<dbReference type="InterPro" id="IPR005538">
    <property type="entry name" value="LrgA/CidA"/>
</dbReference>
<keyword evidence="5 6" id="KW-0472">Membrane</keyword>
<protein>
    <submittedName>
        <fullName evidence="7">CidA/LrgA family protein</fullName>
    </submittedName>
</protein>
<evidence type="ECO:0000256" key="3">
    <source>
        <dbReference type="ARBA" id="ARBA00022692"/>
    </source>
</evidence>
<feature type="transmembrane region" description="Helical" evidence="6">
    <location>
        <begin position="83"/>
        <end position="108"/>
    </location>
</feature>
<proteinExistence type="predicted"/>
<keyword evidence="3 6" id="KW-0812">Transmembrane</keyword>
<evidence type="ECO:0000256" key="1">
    <source>
        <dbReference type="ARBA" id="ARBA00004651"/>
    </source>
</evidence>
<keyword evidence="2" id="KW-1003">Cell membrane</keyword>
<feature type="transmembrane region" description="Helical" evidence="6">
    <location>
        <begin position="58"/>
        <end position="77"/>
    </location>
</feature>
<gene>
    <name evidence="7" type="ORF">PUT78_02930</name>
</gene>
<evidence type="ECO:0000313" key="8">
    <source>
        <dbReference type="Proteomes" id="UP001431784"/>
    </source>
</evidence>
<evidence type="ECO:0000256" key="2">
    <source>
        <dbReference type="ARBA" id="ARBA00022475"/>
    </source>
</evidence>
<accession>A0ABT5T4K0</accession>
<comment type="caution">
    <text evidence="7">The sequence shown here is derived from an EMBL/GenBank/DDBJ whole genome shotgun (WGS) entry which is preliminary data.</text>
</comment>
<evidence type="ECO:0000256" key="4">
    <source>
        <dbReference type="ARBA" id="ARBA00022989"/>
    </source>
</evidence>
<evidence type="ECO:0000256" key="6">
    <source>
        <dbReference type="SAM" id="Phobius"/>
    </source>
</evidence>
<reference evidence="7" key="1">
    <citation type="submission" date="2023-02" db="EMBL/GenBank/DDBJ databases">
        <title>Description of Roseinatronobacter alkalisoli sp. nov., an alkaliphilic bacerium isolated from soda soil.</title>
        <authorList>
            <person name="Wei W."/>
        </authorList>
    </citation>
    <scope>NUCLEOTIDE SEQUENCE</scope>
    <source>
        <strain evidence="7">HJB301</strain>
    </source>
</reference>
<organism evidence="7 8">
    <name type="scientific">Roseinatronobacter alkalisoli</name>
    <dbReference type="NCBI Taxonomy" id="3028235"/>
    <lineage>
        <taxon>Bacteria</taxon>
        <taxon>Pseudomonadati</taxon>
        <taxon>Pseudomonadota</taxon>
        <taxon>Alphaproteobacteria</taxon>
        <taxon>Rhodobacterales</taxon>
        <taxon>Paracoccaceae</taxon>
        <taxon>Roseinatronobacter</taxon>
    </lineage>
</organism>
<dbReference type="EMBL" id="JAQZSM010000002">
    <property type="protein sequence ID" value="MDD7970042.1"/>
    <property type="molecule type" value="Genomic_DNA"/>
</dbReference>
<comment type="subcellular location">
    <subcellularLocation>
        <location evidence="1">Cell membrane</location>
        <topology evidence="1">Multi-pass membrane protein</topology>
    </subcellularLocation>
</comment>
<name>A0ABT5T4K0_9RHOB</name>
<dbReference type="PANTHER" id="PTHR33931:SF2">
    <property type="entry name" value="HOLIN-LIKE PROTEIN CIDA"/>
    <property type="match status" value="1"/>
</dbReference>
<feature type="transmembrane region" description="Helical" evidence="6">
    <location>
        <begin position="29"/>
        <end position="46"/>
    </location>
</feature>
<sequence>MIHALALILLCQLAGEALSRLFALPAPGPVLGMGLLFLLMLTVPRLGDFMRPTGEGILRHLSLLFVPAGVGVVGHLRQLGENGLALGVALVASTVLAIAAGVLTFVFVARLTGATGGDDA</sequence>
<dbReference type="Pfam" id="PF03788">
    <property type="entry name" value="LrgA"/>
    <property type="match status" value="1"/>
</dbReference>
<dbReference type="PANTHER" id="PTHR33931">
    <property type="entry name" value="HOLIN-LIKE PROTEIN CIDA-RELATED"/>
    <property type="match status" value="1"/>
</dbReference>
<keyword evidence="8" id="KW-1185">Reference proteome</keyword>
<evidence type="ECO:0000256" key="5">
    <source>
        <dbReference type="ARBA" id="ARBA00023136"/>
    </source>
</evidence>
<dbReference type="Proteomes" id="UP001431784">
    <property type="component" value="Unassembled WGS sequence"/>
</dbReference>
<evidence type="ECO:0000313" key="7">
    <source>
        <dbReference type="EMBL" id="MDD7970042.1"/>
    </source>
</evidence>
<keyword evidence="4 6" id="KW-1133">Transmembrane helix</keyword>
<dbReference type="RefSeq" id="WP_274350603.1">
    <property type="nucleotide sequence ID" value="NZ_JAQZSM010000002.1"/>
</dbReference>